<evidence type="ECO:0000313" key="3">
    <source>
        <dbReference type="Proteomes" id="UP000297245"/>
    </source>
</evidence>
<protein>
    <submittedName>
        <fullName evidence="2">Uncharacterized protein</fullName>
    </submittedName>
</protein>
<evidence type="ECO:0000313" key="2">
    <source>
        <dbReference type="EMBL" id="THU98874.1"/>
    </source>
</evidence>
<proteinExistence type="predicted"/>
<feature type="region of interest" description="Disordered" evidence="1">
    <location>
        <begin position="1"/>
        <end position="20"/>
    </location>
</feature>
<name>A0A4S8M916_DENBC</name>
<reference evidence="2 3" key="1">
    <citation type="journal article" date="2019" name="Nat. Ecol. Evol.">
        <title>Megaphylogeny resolves global patterns of mushroom evolution.</title>
        <authorList>
            <person name="Varga T."/>
            <person name="Krizsan K."/>
            <person name="Foldi C."/>
            <person name="Dima B."/>
            <person name="Sanchez-Garcia M."/>
            <person name="Sanchez-Ramirez S."/>
            <person name="Szollosi G.J."/>
            <person name="Szarkandi J.G."/>
            <person name="Papp V."/>
            <person name="Albert L."/>
            <person name="Andreopoulos W."/>
            <person name="Angelini C."/>
            <person name="Antonin V."/>
            <person name="Barry K.W."/>
            <person name="Bougher N.L."/>
            <person name="Buchanan P."/>
            <person name="Buyck B."/>
            <person name="Bense V."/>
            <person name="Catcheside P."/>
            <person name="Chovatia M."/>
            <person name="Cooper J."/>
            <person name="Damon W."/>
            <person name="Desjardin D."/>
            <person name="Finy P."/>
            <person name="Geml J."/>
            <person name="Haridas S."/>
            <person name="Hughes K."/>
            <person name="Justo A."/>
            <person name="Karasinski D."/>
            <person name="Kautmanova I."/>
            <person name="Kiss B."/>
            <person name="Kocsube S."/>
            <person name="Kotiranta H."/>
            <person name="LaButti K.M."/>
            <person name="Lechner B.E."/>
            <person name="Liimatainen K."/>
            <person name="Lipzen A."/>
            <person name="Lukacs Z."/>
            <person name="Mihaltcheva S."/>
            <person name="Morgado L.N."/>
            <person name="Niskanen T."/>
            <person name="Noordeloos M.E."/>
            <person name="Ohm R.A."/>
            <person name="Ortiz-Santana B."/>
            <person name="Ovrebo C."/>
            <person name="Racz N."/>
            <person name="Riley R."/>
            <person name="Savchenko A."/>
            <person name="Shiryaev A."/>
            <person name="Soop K."/>
            <person name="Spirin V."/>
            <person name="Szebenyi C."/>
            <person name="Tomsovsky M."/>
            <person name="Tulloss R.E."/>
            <person name="Uehling J."/>
            <person name="Grigoriev I.V."/>
            <person name="Vagvolgyi C."/>
            <person name="Papp T."/>
            <person name="Martin F.M."/>
            <person name="Miettinen O."/>
            <person name="Hibbett D.S."/>
            <person name="Nagy L.G."/>
        </authorList>
    </citation>
    <scope>NUCLEOTIDE SEQUENCE [LARGE SCALE GENOMIC DNA]</scope>
    <source>
        <strain evidence="2 3">CBS 962.96</strain>
    </source>
</reference>
<dbReference type="EMBL" id="ML179128">
    <property type="protein sequence ID" value="THU98874.1"/>
    <property type="molecule type" value="Genomic_DNA"/>
</dbReference>
<sequence length="231" mass="25767">MASSPTHVSETEMGDDFDSPQTFELQSFRLEILGRLESLQSCQQEILKNESALLSKIERVKTLFNTQLKDIRDKLDWLYFTSDHVDHVDWRSCHATIGSSPQRYPSQEVDLEGLPVVMGPGFLVSWDGATETTGRPCIPEGGPAFRESPFVQEDQTFREGGPTFSETPFNQDGRTVITEEPLEIQTQHSSSPVPVSPTSEANSLYLVTQRPGGLGMAMAYHNQQSDDLDDI</sequence>
<dbReference type="Proteomes" id="UP000297245">
    <property type="component" value="Unassembled WGS sequence"/>
</dbReference>
<organism evidence="2 3">
    <name type="scientific">Dendrothele bispora (strain CBS 962.96)</name>
    <dbReference type="NCBI Taxonomy" id="1314807"/>
    <lineage>
        <taxon>Eukaryota</taxon>
        <taxon>Fungi</taxon>
        <taxon>Dikarya</taxon>
        <taxon>Basidiomycota</taxon>
        <taxon>Agaricomycotina</taxon>
        <taxon>Agaricomycetes</taxon>
        <taxon>Agaricomycetidae</taxon>
        <taxon>Agaricales</taxon>
        <taxon>Agaricales incertae sedis</taxon>
        <taxon>Dendrothele</taxon>
    </lineage>
</organism>
<evidence type="ECO:0000256" key="1">
    <source>
        <dbReference type="SAM" id="MobiDB-lite"/>
    </source>
</evidence>
<gene>
    <name evidence="2" type="ORF">K435DRAFT_856217</name>
</gene>
<accession>A0A4S8M916</accession>
<dbReference type="AlphaFoldDB" id="A0A4S8M916"/>
<keyword evidence="3" id="KW-1185">Reference proteome</keyword>